<keyword evidence="1 2" id="KW-0732">Signal</keyword>
<dbReference type="GO" id="GO:0015920">
    <property type="term" value="P:lipopolysaccharide transport"/>
    <property type="evidence" value="ECO:0007669"/>
    <property type="project" value="InterPro"/>
</dbReference>
<comment type="subcellular location">
    <subcellularLocation>
        <location evidence="2">Cell outer membrane</location>
    </subcellularLocation>
</comment>
<accession>A0A2U1AF96</accession>
<evidence type="ECO:0000256" key="3">
    <source>
        <dbReference type="SAM" id="MobiDB-lite"/>
    </source>
</evidence>
<feature type="compositionally biased region" description="Basic and acidic residues" evidence="3">
    <location>
        <begin position="1"/>
        <end position="10"/>
    </location>
</feature>
<dbReference type="HAMAP" id="MF_01411">
    <property type="entry name" value="LPS_assembly_LptD"/>
    <property type="match status" value="1"/>
</dbReference>
<feature type="domain" description="LptD C-terminal" evidence="4">
    <location>
        <begin position="330"/>
        <end position="709"/>
    </location>
</feature>
<reference evidence="5 6" key="1">
    <citation type="submission" date="2018-06" db="EMBL/GenBank/DDBJ databases">
        <title>Genomic Encyclopedia of Type Strains, Phase IV (KMG-V): Genome sequencing to study the core and pangenomes of soil and plant-associated prokaryotes.</title>
        <authorList>
            <person name="Whitman W."/>
        </authorList>
    </citation>
    <scope>NUCLEOTIDE SEQUENCE [LARGE SCALE GENOMIC DNA]</scope>
    <source>
        <strain evidence="5 6">SRCL-318</strain>
    </source>
</reference>
<evidence type="ECO:0000313" key="6">
    <source>
        <dbReference type="Proteomes" id="UP000247772"/>
    </source>
</evidence>
<keyword evidence="2" id="KW-0472">Membrane</keyword>
<comment type="subunit">
    <text evidence="2">Component of the lipopolysaccharide transport and assembly complex. Interacts with LptE and LptA.</text>
</comment>
<dbReference type="Proteomes" id="UP000247772">
    <property type="component" value="Unassembled WGS sequence"/>
</dbReference>
<dbReference type="PANTHER" id="PTHR30189:SF1">
    <property type="entry name" value="LPS-ASSEMBLY PROTEIN LPTD"/>
    <property type="match status" value="1"/>
</dbReference>
<keyword evidence="2" id="KW-0998">Cell outer membrane</keyword>
<evidence type="ECO:0000256" key="1">
    <source>
        <dbReference type="ARBA" id="ARBA00022729"/>
    </source>
</evidence>
<dbReference type="PANTHER" id="PTHR30189">
    <property type="entry name" value="LPS-ASSEMBLY PROTEIN"/>
    <property type="match status" value="1"/>
</dbReference>
<dbReference type="Pfam" id="PF04453">
    <property type="entry name" value="LptD"/>
    <property type="match status" value="1"/>
</dbReference>
<dbReference type="EMBL" id="QJSQ01000008">
    <property type="protein sequence ID" value="PYE23343.1"/>
    <property type="molecule type" value="Genomic_DNA"/>
</dbReference>
<comment type="similarity">
    <text evidence="2">Belongs to the LptD family.</text>
</comment>
<name>A0A2U1AF96_9BURK</name>
<feature type="region of interest" description="Disordered" evidence="3">
    <location>
        <begin position="1"/>
        <end position="28"/>
    </location>
</feature>
<protein>
    <recommendedName>
        <fullName evidence="2">LPS-assembly protein LptD</fullName>
    </recommendedName>
</protein>
<dbReference type="GO" id="GO:0009279">
    <property type="term" value="C:cell outer membrane"/>
    <property type="evidence" value="ECO:0007669"/>
    <property type="project" value="UniProtKB-SubCell"/>
</dbReference>
<sequence length="808" mass="88582">MERAGGRADSPKPYMPPRQFFQTISPSDDGVPGKRRLIAALLAVPGLVPALAHAQLSGEAAQPQQLDGPWGLRLAPQLEDHPNASGQHPATFVLGDSTTGTVDTDLAVKGAAELRQGSNVVKGDALHYDQDTDMANAYGNVVVVQNGTTFSGPEAHLKVEANEGFMPAPKYHFTLTGGSGSAARADLLDSERSVLTTGTYTACHCSTNPAWYIKGSEFDFDTGSDEGVAHNAVLFFQDVPIFASPWLSFPLSGDRRSGLLPPTFSVSSTNGYEISLPYYFNIAPNRDFTFTPEIISKRGVFLQGNYRYLSTNYSGSITGTFLPDDAITKTNRYALFIQHNQNFGNGFGGYVYYNKVSDNTYPSDLSSPANQFLNGTQTLYQQEAGLTYNNGPWSVLGRYQHWQTVESSTPPYGREPQLNVKYAKYNVGGFDYGMEADYSRFRITEDNATEGDRVVFNPYVSYSLMGPGYFVTPKVQWHFASYNLSNIGPAGTTFGSPVGTPKSFTESIPTFSFDTGLIFDRSVHLFGQDYIQTLEPRLYYVYTPYRNQQFAPLFDTAESDFGLAEIFTPNTFVGNDRIADANRITAALTTRFIDAASGDERARFVIAQQYYFQDQRVTLNPGETTNQATHSDLIAGAALKIGAGFASETAFQYNADSNQLTKASVGFGYSPGTSRVLNVAYRYTRANTTLDFQPINQILISAQWPFSHRVYAVGRFNYDLNGHRIVDGLVGMQYDADCWVLGIGLQRYANGLNTSGTPNSSTRFLAQLTLKGLSNVDNGLVAAFRTAVPGYTQLPGQAPPDSRFTDYQ</sequence>
<proteinExistence type="inferred from homology"/>
<feature type="region of interest" description="Disordered" evidence="3">
    <location>
        <begin position="75"/>
        <end position="96"/>
    </location>
</feature>
<dbReference type="AlphaFoldDB" id="A0A2U1AF96"/>
<dbReference type="InterPro" id="IPR050218">
    <property type="entry name" value="LptD"/>
</dbReference>
<dbReference type="GO" id="GO:1990351">
    <property type="term" value="C:transporter complex"/>
    <property type="evidence" value="ECO:0007669"/>
    <property type="project" value="TreeGrafter"/>
</dbReference>
<gene>
    <name evidence="2" type="primary">lptD</name>
    <name evidence="5" type="ORF">C7410_108244</name>
</gene>
<evidence type="ECO:0000256" key="2">
    <source>
        <dbReference type="HAMAP-Rule" id="MF_01411"/>
    </source>
</evidence>
<evidence type="ECO:0000313" key="5">
    <source>
        <dbReference type="EMBL" id="PYE23343.1"/>
    </source>
</evidence>
<organism evidence="5 6">
    <name type="scientific">Paraburkholderia silvatlantica</name>
    <dbReference type="NCBI Taxonomy" id="321895"/>
    <lineage>
        <taxon>Bacteria</taxon>
        <taxon>Pseudomonadati</taxon>
        <taxon>Pseudomonadota</taxon>
        <taxon>Betaproteobacteria</taxon>
        <taxon>Burkholderiales</taxon>
        <taxon>Burkholderiaceae</taxon>
        <taxon>Paraburkholderia</taxon>
    </lineage>
</organism>
<comment type="function">
    <text evidence="2">Together with LptE, is involved in the assembly of lipopolysaccharide (LPS) at the surface of the outer membrane.</text>
</comment>
<evidence type="ECO:0000259" key="4">
    <source>
        <dbReference type="Pfam" id="PF04453"/>
    </source>
</evidence>
<comment type="caution">
    <text evidence="2">Lacks conserved residue(s) required for the propagation of feature annotation.</text>
</comment>
<comment type="caution">
    <text evidence="5">The sequence shown here is derived from an EMBL/GenBank/DDBJ whole genome shotgun (WGS) entry which is preliminary data.</text>
</comment>
<dbReference type="InterPro" id="IPR007543">
    <property type="entry name" value="LptD_C"/>
</dbReference>
<dbReference type="GO" id="GO:0043165">
    <property type="term" value="P:Gram-negative-bacterium-type cell outer membrane assembly"/>
    <property type="evidence" value="ECO:0007669"/>
    <property type="project" value="UniProtKB-UniRule"/>
</dbReference>
<dbReference type="InterPro" id="IPR020889">
    <property type="entry name" value="LipoPS_assembly_LptD"/>
</dbReference>